<gene>
    <name evidence="3" type="ORF">ONS98_14865</name>
</gene>
<comment type="caution">
    <text evidence="3">The sequence shown here is derived from an EMBL/GenBank/DDBJ whole genome shotgun (WGS) entry which is preliminary data.</text>
</comment>
<sequence>MKHIRILFSLVAMLFISTTSRAQGAEVTYIHEDDIMNQFTVMETGAGSLKPREYYQLMHKSYQKTAAATNKLSFRLENQVLTNKEVPLAEKVDSDLVKREKVEATNIATRTPGAGDVAWMMEKGKIESKMNTFESNINKIVSYGGSSDDYKNWKDIYNCLDCAIKLIRKSYLDLGSRKKEYLAIYQDIVKRNLSLTGQLRYWKSLKTVKQAQQKATKIDRQSSNTVIANNAMRRWQNAMAVDGFSK</sequence>
<feature type="signal peptide" evidence="1">
    <location>
        <begin position="1"/>
        <end position="24"/>
    </location>
</feature>
<reference evidence="3" key="1">
    <citation type="submission" date="2022-11" db="EMBL/GenBank/DDBJ databases">
        <title>Genomic repertoires linked with pathogenic potency of arthritogenic Prevotella copri isolated from the gut of rheumatoid arthritis patients.</title>
        <authorList>
            <person name="Nii T."/>
            <person name="Maeda Y."/>
            <person name="Motooka D."/>
            <person name="Naito M."/>
            <person name="Matsumoto Y."/>
            <person name="Ogawa T."/>
            <person name="Oguro-Igashira E."/>
            <person name="Kishikawa T."/>
            <person name="Yamashita M."/>
            <person name="Koizumi S."/>
            <person name="Kurakawa T."/>
            <person name="Okumura R."/>
            <person name="Kayama H."/>
            <person name="Murakami M."/>
            <person name="Sakaguchi T."/>
            <person name="Das B."/>
            <person name="Nakamura S."/>
            <person name="Okada Y."/>
            <person name="Kumanogoh A."/>
            <person name="Takeda K."/>
        </authorList>
    </citation>
    <scope>NUCLEOTIDE SEQUENCE</scope>
    <source>
        <strain evidence="3">RA-N001-16</strain>
    </source>
</reference>
<feature type="chain" id="PRO_5043442598" evidence="1">
    <location>
        <begin position="25"/>
        <end position="246"/>
    </location>
</feature>
<keyword evidence="1" id="KW-0732">Signal</keyword>
<name>A0AAW5V687_9BACT</name>
<accession>A0AAW5V687</accession>
<organism evidence="3 4">
    <name type="scientific">Segatella copri</name>
    <dbReference type="NCBI Taxonomy" id="165179"/>
    <lineage>
        <taxon>Bacteria</taxon>
        <taxon>Pseudomonadati</taxon>
        <taxon>Bacteroidota</taxon>
        <taxon>Bacteroidia</taxon>
        <taxon>Bacteroidales</taxon>
        <taxon>Prevotellaceae</taxon>
        <taxon>Segatella</taxon>
    </lineage>
</organism>
<evidence type="ECO:0000259" key="2">
    <source>
        <dbReference type="Pfam" id="PF16464"/>
    </source>
</evidence>
<dbReference type="Proteomes" id="UP001209476">
    <property type="component" value="Unassembled WGS sequence"/>
</dbReference>
<feature type="domain" description="DUF5045" evidence="2">
    <location>
        <begin position="26"/>
        <end position="107"/>
    </location>
</feature>
<dbReference type="RefSeq" id="WP_264960530.1">
    <property type="nucleotide sequence ID" value="NZ_JAPDUM010000002.1"/>
</dbReference>
<dbReference type="Pfam" id="PF16464">
    <property type="entry name" value="DUF5045"/>
    <property type="match status" value="1"/>
</dbReference>
<dbReference type="AlphaFoldDB" id="A0AAW5V687"/>
<dbReference type="InterPro" id="IPR032492">
    <property type="entry name" value="DUF5045"/>
</dbReference>
<evidence type="ECO:0000313" key="4">
    <source>
        <dbReference type="Proteomes" id="UP001209476"/>
    </source>
</evidence>
<evidence type="ECO:0000313" key="3">
    <source>
        <dbReference type="EMBL" id="MCW4166467.1"/>
    </source>
</evidence>
<dbReference type="EMBL" id="JAPDUM010000002">
    <property type="protein sequence ID" value="MCW4166467.1"/>
    <property type="molecule type" value="Genomic_DNA"/>
</dbReference>
<evidence type="ECO:0000256" key="1">
    <source>
        <dbReference type="SAM" id="SignalP"/>
    </source>
</evidence>
<protein>
    <submittedName>
        <fullName evidence="3">DUF5045 domain-containing protein</fullName>
    </submittedName>
</protein>
<proteinExistence type="predicted"/>